<sequence length="365" mass="39278">AMQWQAPPNRPLWLVLWSQLGELVQEQLSQSVRERELAAARNWTASAAPPPPPSPPPSPAAPAAAWAAGAPLWAAAECPALEPAAEECPAAAPEPPAGWASGPLLWWAGQVFGGAAWRLWQDGSGIEDDEVWWVLSPDGDVWKERLDGEIPLTGPSGARPMPNVGYPLLGARRLYKFRERPNLEQIMALSRGCRDVETARGQKMEEWPKYVIGDDGHRTELSAVLRAPRGDLAQLVDASPTADTIWVLMEPGGGRAIGEEVHMTPADVMTGSDGLKFMGSEVSRVRRVAVGSAPALASEQIARLRRAIGALEPLVDRSMKKGVKDQLGRNTSENGGEVGSGEERKATSSVDDVRTLSVDFDGRSE</sequence>
<feature type="non-terminal residue" evidence="2">
    <location>
        <position position="365"/>
    </location>
</feature>
<organism evidence="2 3">
    <name type="scientific">Prorocentrum cordatum</name>
    <dbReference type="NCBI Taxonomy" id="2364126"/>
    <lineage>
        <taxon>Eukaryota</taxon>
        <taxon>Sar</taxon>
        <taxon>Alveolata</taxon>
        <taxon>Dinophyceae</taxon>
        <taxon>Prorocentrales</taxon>
        <taxon>Prorocentraceae</taxon>
        <taxon>Prorocentrum</taxon>
    </lineage>
</organism>
<evidence type="ECO:0000313" key="3">
    <source>
        <dbReference type="Proteomes" id="UP001189429"/>
    </source>
</evidence>
<evidence type="ECO:0000313" key="2">
    <source>
        <dbReference type="EMBL" id="CAK0824804.1"/>
    </source>
</evidence>
<dbReference type="Proteomes" id="UP001189429">
    <property type="component" value="Unassembled WGS sequence"/>
</dbReference>
<feature type="compositionally biased region" description="Basic and acidic residues" evidence="1">
    <location>
        <begin position="341"/>
        <end position="365"/>
    </location>
</feature>
<comment type="caution">
    <text evidence="2">The sequence shown here is derived from an EMBL/GenBank/DDBJ whole genome shotgun (WGS) entry which is preliminary data.</text>
</comment>
<dbReference type="EMBL" id="CAUYUJ010008737">
    <property type="protein sequence ID" value="CAK0824804.1"/>
    <property type="molecule type" value="Genomic_DNA"/>
</dbReference>
<reference evidence="2" key="1">
    <citation type="submission" date="2023-10" db="EMBL/GenBank/DDBJ databases">
        <authorList>
            <person name="Chen Y."/>
            <person name="Shah S."/>
            <person name="Dougan E. K."/>
            <person name="Thang M."/>
            <person name="Chan C."/>
        </authorList>
    </citation>
    <scope>NUCLEOTIDE SEQUENCE [LARGE SCALE GENOMIC DNA]</scope>
</reference>
<feature type="non-terminal residue" evidence="2">
    <location>
        <position position="1"/>
    </location>
</feature>
<accession>A0ABN9RZJ3</accession>
<keyword evidence="3" id="KW-1185">Reference proteome</keyword>
<feature type="region of interest" description="Disordered" evidence="1">
    <location>
        <begin position="44"/>
        <end position="63"/>
    </location>
</feature>
<feature type="region of interest" description="Disordered" evidence="1">
    <location>
        <begin position="322"/>
        <end position="365"/>
    </location>
</feature>
<name>A0ABN9RZJ3_9DINO</name>
<feature type="compositionally biased region" description="Pro residues" evidence="1">
    <location>
        <begin position="48"/>
        <end position="60"/>
    </location>
</feature>
<evidence type="ECO:0000256" key="1">
    <source>
        <dbReference type="SAM" id="MobiDB-lite"/>
    </source>
</evidence>
<proteinExistence type="predicted"/>
<gene>
    <name evidence="2" type="ORF">PCOR1329_LOCUS25103</name>
</gene>
<protein>
    <submittedName>
        <fullName evidence="2">Uncharacterized protein</fullName>
    </submittedName>
</protein>